<comment type="caution">
    <text evidence="1">The sequence shown here is derived from an EMBL/GenBank/DDBJ whole genome shotgun (WGS) entry which is preliminary data.</text>
</comment>
<dbReference type="EMBL" id="CASHSV030000716">
    <property type="protein sequence ID" value="CAJ2673181.1"/>
    <property type="molecule type" value="Genomic_DNA"/>
</dbReference>
<dbReference type="Proteomes" id="UP001177021">
    <property type="component" value="Unassembled WGS sequence"/>
</dbReference>
<protein>
    <submittedName>
        <fullName evidence="1">Uncharacterized protein</fullName>
    </submittedName>
</protein>
<keyword evidence="2" id="KW-1185">Reference proteome</keyword>
<organism evidence="1 2">
    <name type="scientific">Trifolium pratense</name>
    <name type="common">Red clover</name>
    <dbReference type="NCBI Taxonomy" id="57577"/>
    <lineage>
        <taxon>Eukaryota</taxon>
        <taxon>Viridiplantae</taxon>
        <taxon>Streptophyta</taxon>
        <taxon>Embryophyta</taxon>
        <taxon>Tracheophyta</taxon>
        <taxon>Spermatophyta</taxon>
        <taxon>Magnoliopsida</taxon>
        <taxon>eudicotyledons</taxon>
        <taxon>Gunneridae</taxon>
        <taxon>Pentapetalae</taxon>
        <taxon>rosids</taxon>
        <taxon>fabids</taxon>
        <taxon>Fabales</taxon>
        <taxon>Fabaceae</taxon>
        <taxon>Papilionoideae</taxon>
        <taxon>50 kb inversion clade</taxon>
        <taxon>NPAAA clade</taxon>
        <taxon>Hologalegina</taxon>
        <taxon>IRL clade</taxon>
        <taxon>Trifolieae</taxon>
        <taxon>Trifolium</taxon>
    </lineage>
</organism>
<accession>A0ACB0LVG6</accession>
<evidence type="ECO:0000313" key="1">
    <source>
        <dbReference type="EMBL" id="CAJ2673181.1"/>
    </source>
</evidence>
<gene>
    <name evidence="1" type="ORF">MILVUS5_LOCUS36694</name>
</gene>
<sequence>MAESLLFGLAESFIAKIASRAVQEASLALGVYDDLRDIKNTVSLIKAVLLDAEQKQRQNHQLREWLRQIKRVFNDAEDIIDDFECEVLRKHVVNTSGSFTRKVCRYCSSSNPIVYRIKMAHQIKDIKERFNKVAVERLNFGLQINESDNRIVQTREMTHSHVNESDVIGREHDKQKITDLLLQDGGDKNLSVIPIVGIGGLGKTTLAKCVCNDKSVVQSFPLKMWVCVSDDFELKHVLLKLLYSASAFDPSPIHQENFRNFDVDQLQNHLRNILAGQKFLLILDDVWNEDRFKWEELKDIIQGVTGAEGSKVLVTTRSHTVANMMGTSSSIILQGLSRVDSQSVFVKWAFKEGEVKQYPELMEIGKEVVQKCGGLPLALRTLGSSLFLKFDIEDWKFVRDNEIWNLPQKDGDILPAIKLSYDQLPSYFKPCFACFSLFEKDFQYINLDVTELWAALGFLPSPKKGQTIDDVGNQLLHDLRSRSFLQDYIDHGNACEFKLHDLVHDLALYVAKDEFQLVKLHNENIFENVLHLSFIKNDLLGQTSVPTRLRTIFFPIGANNEAFLYTLLSRCKFLRVLQLNNSAYVSLPHSICKLKHLRCLNLGGNRELKSLPNSVCKLQNLHTLNLTGCTNLQTLPNGIGNLISLRQFYITTMQSKFPDKEIAKLTSLEIISVSYCDYLESLFEGIQLPNLKLLNVAYCGNLKSLPFHAIPNLESFFICNCNKMKFLLDHDSDFSNLKLKFLSLKSLPELVSFPQWLQGCVTTLQSLVLQDCENLEELPEWLSTLICLKTISIDNCPKLVSLPDDLHQLKNLEYLKIEGCDELCKRYHPKVGKDWHKISHIKQVIIKSPELED</sequence>
<proteinExistence type="predicted"/>
<evidence type="ECO:0000313" key="2">
    <source>
        <dbReference type="Proteomes" id="UP001177021"/>
    </source>
</evidence>
<reference evidence="1" key="1">
    <citation type="submission" date="2023-10" db="EMBL/GenBank/DDBJ databases">
        <authorList>
            <person name="Rodriguez Cubillos JULIANA M."/>
            <person name="De Vega J."/>
        </authorList>
    </citation>
    <scope>NUCLEOTIDE SEQUENCE</scope>
</reference>
<name>A0ACB0LVG6_TRIPR</name>